<dbReference type="PANTHER" id="PTHR13440">
    <property type="entry name" value="BLOC-1 RELATED COMPLEX SUBUNIT 6"/>
    <property type="match status" value="1"/>
</dbReference>
<dbReference type="AlphaFoldDB" id="A0A0R1DUE9"/>
<feature type="region of interest" description="Disordered" evidence="1">
    <location>
        <begin position="41"/>
        <end position="62"/>
    </location>
</feature>
<dbReference type="eggNOG" id="KOG4514">
    <property type="taxonomic scope" value="Eukaryota"/>
</dbReference>
<dbReference type="InterPro" id="IPR046465">
    <property type="entry name" value="BORCS6_C"/>
</dbReference>
<dbReference type="Pfam" id="PF10157">
    <property type="entry name" value="BORCS6"/>
    <property type="match status" value="1"/>
</dbReference>
<name>A0A0R1DUE9_DROYA</name>
<dbReference type="PANTHER" id="PTHR13440:SF7">
    <property type="entry name" value="BLOC-1 RELATED COMPLEX SUBUNIT 6"/>
    <property type="match status" value="1"/>
</dbReference>
<evidence type="ECO:0000313" key="4">
    <source>
        <dbReference type="Proteomes" id="UP000002282"/>
    </source>
</evidence>
<dbReference type="Proteomes" id="UP000002282">
    <property type="component" value="Chromosome 3L"/>
</dbReference>
<evidence type="ECO:0000256" key="1">
    <source>
        <dbReference type="SAM" id="MobiDB-lite"/>
    </source>
</evidence>
<dbReference type="InterPro" id="IPR019314">
    <property type="entry name" value="BORCS6"/>
</dbReference>
<feature type="compositionally biased region" description="Polar residues" evidence="1">
    <location>
        <begin position="51"/>
        <end position="62"/>
    </location>
</feature>
<feature type="compositionally biased region" description="Low complexity" evidence="1">
    <location>
        <begin position="130"/>
        <end position="141"/>
    </location>
</feature>
<dbReference type="GO" id="GO:0032418">
    <property type="term" value="P:lysosome localization"/>
    <property type="evidence" value="ECO:0007669"/>
    <property type="project" value="TreeGrafter"/>
</dbReference>
<dbReference type="EMBL" id="CM000159">
    <property type="protein sequence ID" value="KRK00701.1"/>
    <property type="molecule type" value="Genomic_DNA"/>
</dbReference>
<keyword evidence="4" id="KW-1185">Reference proteome</keyword>
<dbReference type="KEGG" id="dya:Dyak_GE21088"/>
<accession>A0A0R1DUE9</accession>
<proteinExistence type="predicted"/>
<reference evidence="3 4" key="1">
    <citation type="journal article" date="2007" name="Nature">
        <title>Evolution of genes and genomes on the Drosophila phylogeny.</title>
        <authorList>
            <consortium name="Drosophila 12 Genomes Consortium"/>
            <person name="Clark A.G."/>
            <person name="Eisen M.B."/>
            <person name="Smith D.R."/>
            <person name="Bergman C.M."/>
            <person name="Oliver B."/>
            <person name="Markow T.A."/>
            <person name="Kaufman T.C."/>
            <person name="Kellis M."/>
            <person name="Gelbart W."/>
            <person name="Iyer V.N."/>
            <person name="Pollard D.A."/>
            <person name="Sackton T.B."/>
            <person name="Larracuente A.M."/>
            <person name="Singh N.D."/>
            <person name="Abad J.P."/>
            <person name="Abt D.N."/>
            <person name="Adryan B."/>
            <person name="Aguade M."/>
            <person name="Akashi H."/>
            <person name="Anderson W.W."/>
            <person name="Aquadro C.F."/>
            <person name="Ardell D.H."/>
            <person name="Arguello R."/>
            <person name="Artieri C.G."/>
            <person name="Barbash D.A."/>
            <person name="Barker D."/>
            <person name="Barsanti P."/>
            <person name="Batterham P."/>
            <person name="Batzoglou S."/>
            <person name="Begun D."/>
            <person name="Bhutkar A."/>
            <person name="Blanco E."/>
            <person name="Bosak S.A."/>
            <person name="Bradley R.K."/>
            <person name="Brand A.D."/>
            <person name="Brent M.R."/>
            <person name="Brooks A.N."/>
            <person name="Brown R.H."/>
            <person name="Butlin R.K."/>
            <person name="Caggese C."/>
            <person name="Calvi B.R."/>
            <person name="Bernardo de Carvalho A."/>
            <person name="Caspi A."/>
            <person name="Castrezana S."/>
            <person name="Celniker S.E."/>
            <person name="Chang J.L."/>
            <person name="Chapple C."/>
            <person name="Chatterji S."/>
            <person name="Chinwalla A."/>
            <person name="Civetta A."/>
            <person name="Clifton S.W."/>
            <person name="Comeron J.M."/>
            <person name="Costello J.C."/>
            <person name="Coyne J.A."/>
            <person name="Daub J."/>
            <person name="David R.G."/>
            <person name="Delcher A.L."/>
            <person name="Delehaunty K."/>
            <person name="Do C.B."/>
            <person name="Ebling H."/>
            <person name="Edwards K."/>
            <person name="Eickbush T."/>
            <person name="Evans J.D."/>
            <person name="Filipski A."/>
            <person name="Findeiss S."/>
            <person name="Freyhult E."/>
            <person name="Fulton L."/>
            <person name="Fulton R."/>
            <person name="Garcia A.C."/>
            <person name="Gardiner A."/>
            <person name="Garfield D.A."/>
            <person name="Garvin B.E."/>
            <person name="Gibson G."/>
            <person name="Gilbert D."/>
            <person name="Gnerre S."/>
            <person name="Godfrey J."/>
            <person name="Good R."/>
            <person name="Gotea V."/>
            <person name="Gravely B."/>
            <person name="Greenberg A.J."/>
            <person name="Griffiths-Jones S."/>
            <person name="Gross S."/>
            <person name="Guigo R."/>
            <person name="Gustafson E.A."/>
            <person name="Haerty W."/>
            <person name="Hahn M.W."/>
            <person name="Halligan D.L."/>
            <person name="Halpern A.L."/>
            <person name="Halter G.M."/>
            <person name="Han M.V."/>
            <person name="Heger A."/>
            <person name="Hillier L."/>
            <person name="Hinrichs A.S."/>
            <person name="Holmes I."/>
            <person name="Hoskins R.A."/>
            <person name="Hubisz M.J."/>
            <person name="Hultmark D."/>
            <person name="Huntley M.A."/>
            <person name="Jaffe D.B."/>
            <person name="Jagadeeshan S."/>
            <person name="Jeck W.R."/>
            <person name="Johnson J."/>
            <person name="Jones C.D."/>
            <person name="Jordan W.C."/>
            <person name="Karpen G.H."/>
            <person name="Kataoka E."/>
            <person name="Keightley P.D."/>
            <person name="Kheradpour P."/>
            <person name="Kirkness E.F."/>
            <person name="Koerich L.B."/>
            <person name="Kristiansen K."/>
            <person name="Kudrna D."/>
            <person name="Kulathinal R.J."/>
            <person name="Kumar S."/>
            <person name="Kwok R."/>
            <person name="Lander E."/>
            <person name="Langley C.H."/>
            <person name="Lapoint R."/>
            <person name="Lazzaro B.P."/>
            <person name="Lee S.J."/>
            <person name="Levesque L."/>
            <person name="Li R."/>
            <person name="Lin C.F."/>
            <person name="Lin M.F."/>
            <person name="Lindblad-Toh K."/>
            <person name="Llopart A."/>
            <person name="Long M."/>
            <person name="Low L."/>
            <person name="Lozovsky E."/>
            <person name="Lu J."/>
            <person name="Luo M."/>
            <person name="Machado C.A."/>
            <person name="Makalowski W."/>
            <person name="Marzo M."/>
            <person name="Matsuda M."/>
            <person name="Matzkin L."/>
            <person name="McAllister B."/>
            <person name="McBride C.S."/>
            <person name="McKernan B."/>
            <person name="McKernan K."/>
            <person name="Mendez-Lago M."/>
            <person name="Minx P."/>
            <person name="Mollenhauer M.U."/>
            <person name="Montooth K."/>
            <person name="Mount S.M."/>
            <person name="Mu X."/>
            <person name="Myers E."/>
            <person name="Negre B."/>
            <person name="Newfeld S."/>
            <person name="Nielsen R."/>
            <person name="Noor M.A."/>
            <person name="O'Grady P."/>
            <person name="Pachter L."/>
            <person name="Papaceit M."/>
            <person name="Parisi M.J."/>
            <person name="Parisi M."/>
            <person name="Parts L."/>
            <person name="Pedersen J.S."/>
            <person name="Pesole G."/>
            <person name="Phillippy A.M."/>
            <person name="Ponting C.P."/>
            <person name="Pop M."/>
            <person name="Porcelli D."/>
            <person name="Powell J.R."/>
            <person name="Prohaska S."/>
            <person name="Pruitt K."/>
            <person name="Puig M."/>
            <person name="Quesneville H."/>
            <person name="Ram K.R."/>
            <person name="Rand D."/>
            <person name="Rasmussen M.D."/>
            <person name="Reed L.K."/>
            <person name="Reenan R."/>
            <person name="Reily A."/>
            <person name="Remington K.A."/>
            <person name="Rieger T.T."/>
            <person name="Ritchie M.G."/>
            <person name="Robin C."/>
            <person name="Rogers Y.H."/>
            <person name="Rohde C."/>
            <person name="Rozas J."/>
            <person name="Rubenfield M.J."/>
            <person name="Ruiz A."/>
            <person name="Russo S."/>
            <person name="Salzberg S.L."/>
            <person name="Sanchez-Gracia A."/>
            <person name="Saranga D.J."/>
            <person name="Sato H."/>
            <person name="Schaeffer S.W."/>
            <person name="Schatz M.C."/>
            <person name="Schlenke T."/>
            <person name="Schwartz R."/>
            <person name="Segarra C."/>
            <person name="Singh R.S."/>
            <person name="Sirot L."/>
            <person name="Sirota M."/>
            <person name="Sisneros N.B."/>
            <person name="Smith C.D."/>
            <person name="Smith T.F."/>
            <person name="Spieth J."/>
            <person name="Stage D.E."/>
            <person name="Stark A."/>
            <person name="Stephan W."/>
            <person name="Strausberg R.L."/>
            <person name="Strempel S."/>
            <person name="Sturgill D."/>
            <person name="Sutton G."/>
            <person name="Sutton G.G."/>
            <person name="Tao W."/>
            <person name="Teichmann S."/>
            <person name="Tobari Y.N."/>
            <person name="Tomimura Y."/>
            <person name="Tsolas J.M."/>
            <person name="Valente V.L."/>
            <person name="Venter E."/>
            <person name="Venter J.C."/>
            <person name="Vicario S."/>
            <person name="Vieira F.G."/>
            <person name="Vilella A.J."/>
            <person name="Villasante A."/>
            <person name="Walenz B."/>
            <person name="Wang J."/>
            <person name="Wasserman M."/>
            <person name="Watts T."/>
            <person name="Wilson D."/>
            <person name="Wilson R.K."/>
            <person name="Wing R.A."/>
            <person name="Wolfner M.F."/>
            <person name="Wong A."/>
            <person name="Wong G.K."/>
            <person name="Wu C.I."/>
            <person name="Wu G."/>
            <person name="Yamamoto D."/>
            <person name="Yang H.P."/>
            <person name="Yang S.P."/>
            <person name="Yorke J.A."/>
            <person name="Yoshida K."/>
            <person name="Zdobnov E."/>
            <person name="Zhang P."/>
            <person name="Zhang Y."/>
            <person name="Zimin A.V."/>
            <person name="Baldwin J."/>
            <person name="Abdouelleil A."/>
            <person name="Abdulkadir J."/>
            <person name="Abebe A."/>
            <person name="Abera B."/>
            <person name="Abreu J."/>
            <person name="Acer S.C."/>
            <person name="Aftuck L."/>
            <person name="Alexander A."/>
            <person name="An P."/>
            <person name="Anderson E."/>
            <person name="Anderson S."/>
            <person name="Arachi H."/>
            <person name="Azer M."/>
            <person name="Bachantsang P."/>
            <person name="Barry A."/>
            <person name="Bayul T."/>
            <person name="Berlin A."/>
            <person name="Bessette D."/>
            <person name="Bloom T."/>
            <person name="Blye J."/>
            <person name="Boguslavskiy L."/>
            <person name="Bonnet C."/>
            <person name="Boukhgalter B."/>
            <person name="Bourzgui I."/>
            <person name="Brown A."/>
            <person name="Cahill P."/>
            <person name="Channer S."/>
            <person name="Cheshatsang Y."/>
            <person name="Chuda L."/>
            <person name="Citroen M."/>
            <person name="Collymore A."/>
            <person name="Cooke P."/>
            <person name="Costello M."/>
            <person name="D'Aco K."/>
            <person name="Daza R."/>
            <person name="De Haan G."/>
            <person name="DeGray S."/>
            <person name="DeMaso C."/>
            <person name="Dhargay N."/>
            <person name="Dooley K."/>
            <person name="Dooley E."/>
            <person name="Doricent M."/>
            <person name="Dorje P."/>
            <person name="Dorjee K."/>
            <person name="Dupes A."/>
            <person name="Elong R."/>
            <person name="Falk J."/>
            <person name="Farina A."/>
            <person name="Faro S."/>
            <person name="Ferguson D."/>
            <person name="Fisher S."/>
            <person name="Foley C.D."/>
            <person name="Franke A."/>
            <person name="Friedrich D."/>
            <person name="Gadbois L."/>
            <person name="Gearin G."/>
            <person name="Gearin C.R."/>
            <person name="Giannoukos G."/>
            <person name="Goode T."/>
            <person name="Graham J."/>
            <person name="Grandbois E."/>
            <person name="Grewal S."/>
            <person name="Gyaltsen K."/>
            <person name="Hafez N."/>
            <person name="Hagos B."/>
            <person name="Hall J."/>
            <person name="Henson C."/>
            <person name="Hollinger A."/>
            <person name="Honan T."/>
            <person name="Huard M.D."/>
            <person name="Hughes L."/>
            <person name="Hurhula B."/>
            <person name="Husby M.E."/>
            <person name="Kamat A."/>
            <person name="Kanga B."/>
            <person name="Kashin S."/>
            <person name="Khazanovich D."/>
            <person name="Kisner P."/>
            <person name="Lance K."/>
            <person name="Lara M."/>
            <person name="Lee W."/>
            <person name="Lennon N."/>
            <person name="Letendre F."/>
            <person name="LeVine R."/>
            <person name="Lipovsky A."/>
            <person name="Liu X."/>
            <person name="Liu J."/>
            <person name="Liu S."/>
            <person name="Lokyitsang T."/>
            <person name="Lokyitsang Y."/>
            <person name="Lubonja R."/>
            <person name="Lui A."/>
            <person name="MacDonald P."/>
            <person name="Magnisalis V."/>
            <person name="Maru K."/>
            <person name="Matthews C."/>
            <person name="McCusker W."/>
            <person name="McDonough S."/>
            <person name="Mehta T."/>
            <person name="Meldrim J."/>
            <person name="Meneus L."/>
            <person name="Mihai O."/>
            <person name="Mihalev A."/>
            <person name="Mihova T."/>
            <person name="Mittelman R."/>
            <person name="Mlenga V."/>
            <person name="Montmayeur A."/>
            <person name="Mulrain L."/>
            <person name="Navidi A."/>
            <person name="Naylor J."/>
            <person name="Negash T."/>
            <person name="Nguyen T."/>
            <person name="Nguyen N."/>
            <person name="Nicol R."/>
            <person name="Norbu C."/>
            <person name="Norbu N."/>
            <person name="Novod N."/>
            <person name="O'Neill B."/>
            <person name="Osman S."/>
            <person name="Markiewicz E."/>
            <person name="Oyono O.L."/>
            <person name="Patti C."/>
            <person name="Phunkhang P."/>
            <person name="Pierre F."/>
            <person name="Priest M."/>
            <person name="Raghuraman S."/>
            <person name="Rege F."/>
            <person name="Reyes R."/>
            <person name="Rise C."/>
            <person name="Rogov P."/>
            <person name="Ross K."/>
            <person name="Ryan E."/>
            <person name="Settipalli S."/>
            <person name="Shea T."/>
            <person name="Sherpa N."/>
            <person name="Shi L."/>
            <person name="Shih D."/>
            <person name="Sparrow T."/>
            <person name="Spaulding J."/>
            <person name="Stalker J."/>
            <person name="Stange-Thomann N."/>
            <person name="Stavropoulos S."/>
            <person name="Stone C."/>
            <person name="Strader C."/>
            <person name="Tesfaye S."/>
            <person name="Thomson T."/>
            <person name="Thoulutsang Y."/>
            <person name="Thoulutsang D."/>
            <person name="Topham K."/>
            <person name="Topping I."/>
            <person name="Tsamla T."/>
            <person name="Vassiliev H."/>
            <person name="Vo A."/>
            <person name="Wangchuk T."/>
            <person name="Wangdi T."/>
            <person name="Weiand M."/>
            <person name="Wilkinson J."/>
            <person name="Wilson A."/>
            <person name="Yadav S."/>
            <person name="Young G."/>
            <person name="Yu Q."/>
            <person name="Zembek L."/>
            <person name="Zhong D."/>
            <person name="Zimmer A."/>
            <person name="Zwirko Z."/>
            <person name="Jaffe D.B."/>
            <person name="Alvarez P."/>
            <person name="Brockman W."/>
            <person name="Butler J."/>
            <person name="Chin C."/>
            <person name="Gnerre S."/>
            <person name="Grabherr M."/>
            <person name="Kleber M."/>
            <person name="Mauceli E."/>
            <person name="MacCallum I."/>
        </authorList>
    </citation>
    <scope>NUCLEOTIDE SEQUENCE [LARGE SCALE GENOMIC DNA]</scope>
    <source>
        <strain evidence="4">Tai18E2 / Tucson 14021-0261.01</strain>
    </source>
</reference>
<dbReference type="OrthoDB" id="21270at2759"/>
<dbReference type="GO" id="GO:0099078">
    <property type="term" value="C:BORC complex"/>
    <property type="evidence" value="ECO:0007669"/>
    <property type="project" value="TreeGrafter"/>
</dbReference>
<evidence type="ECO:0000259" key="2">
    <source>
        <dbReference type="Pfam" id="PF10157"/>
    </source>
</evidence>
<gene>
    <name evidence="3" type="primary">Dyak\GE21088</name>
    <name evidence="3" type="synonym">dyak_GLEANR_4879</name>
    <name evidence="3" type="synonym">GE21088</name>
    <name evidence="3" type="ORF">Dyak_GE21088</name>
</gene>
<organism evidence="3 4">
    <name type="scientific">Drosophila yakuba</name>
    <name type="common">Fruit fly</name>
    <dbReference type="NCBI Taxonomy" id="7245"/>
    <lineage>
        <taxon>Eukaryota</taxon>
        <taxon>Metazoa</taxon>
        <taxon>Ecdysozoa</taxon>
        <taxon>Arthropoda</taxon>
        <taxon>Hexapoda</taxon>
        <taxon>Insecta</taxon>
        <taxon>Pterygota</taxon>
        <taxon>Neoptera</taxon>
        <taxon>Endopterygota</taxon>
        <taxon>Diptera</taxon>
        <taxon>Brachycera</taxon>
        <taxon>Muscomorpha</taxon>
        <taxon>Ephydroidea</taxon>
        <taxon>Drosophilidae</taxon>
        <taxon>Drosophila</taxon>
        <taxon>Sophophora</taxon>
    </lineage>
</organism>
<feature type="domain" description="BLOC-1-related complex subunit 6 C-terminal helix" evidence="2">
    <location>
        <begin position="223"/>
        <end position="322"/>
    </location>
</feature>
<feature type="compositionally biased region" description="Acidic residues" evidence="1">
    <location>
        <begin position="113"/>
        <end position="129"/>
    </location>
</feature>
<evidence type="ECO:0000313" key="3">
    <source>
        <dbReference type="EMBL" id="KRK00701.1"/>
    </source>
</evidence>
<sequence length="325" mass="35472">MLSTPGSAFCSFDSVELCQEWSRMSHRHQDIPIRPRYGYVAEESGPVDGATRSSGSGATPASSYTEIPFLAQYPGAVPEHVLQDLTPTATAQPAIPGSSKTRPNGERYLNLDSGEDPDEEDDPLEEEDNSNSNSNSKGSSGDIERHRVKAESTVPYELDGETSDSDGMRHFVAHDLEAKLRERVAASDYSSEHTTPLNSMGPIGGASGNGLLTRRFLQSRNIPEVDGSVLSDIELEAQYLASSVDNLMENLGNLLHSISSITADNVEVHRNAVNKLTDTLDANIKCQYQLLAKAEEITKSMKSTEQVGQRIRQIKRLVDMLDSTM</sequence>
<feature type="region of interest" description="Disordered" evidence="1">
    <location>
        <begin position="90"/>
        <end position="167"/>
    </location>
</feature>
<protein>
    <submittedName>
        <fullName evidence="3">Uncharacterized protein, isoform B</fullName>
    </submittedName>
</protein>
<reference evidence="3 4" key="2">
    <citation type="journal article" date="2007" name="PLoS Biol.">
        <title>Principles of genome evolution in the Drosophila melanogaster species group.</title>
        <authorList>
            <person name="Ranz J.M."/>
            <person name="Maurin D."/>
            <person name="Chan Y.S."/>
            <person name="von Grotthuss M."/>
            <person name="Hillier L.W."/>
            <person name="Roote J."/>
            <person name="Ashburner M."/>
            <person name="Bergman C.M."/>
        </authorList>
    </citation>
    <scope>NUCLEOTIDE SEQUENCE [LARGE SCALE GENOMIC DNA]</scope>
    <source>
        <strain evidence="4">Tai18E2 / Tucson 14021-0261.01</strain>
    </source>
</reference>